<dbReference type="PANTHER" id="PTHR30627:SF1">
    <property type="entry name" value="PEPTIDOGLYCAN D,D-TRANSPEPTIDASE FTSI"/>
    <property type="match status" value="1"/>
</dbReference>
<dbReference type="AlphaFoldDB" id="A0A382Y7E5"/>
<dbReference type="EMBL" id="UINC01173528">
    <property type="protein sequence ID" value="SVD79173.1"/>
    <property type="molecule type" value="Genomic_DNA"/>
</dbReference>
<protein>
    <recommendedName>
        <fullName evidence="3">Penicillin-binding protein transpeptidase domain-containing protein</fullName>
    </recommendedName>
</protein>
<comment type="subcellular location">
    <subcellularLocation>
        <location evidence="1">Membrane</location>
    </subcellularLocation>
</comment>
<keyword evidence="2" id="KW-0472">Membrane</keyword>
<reference evidence="4" key="1">
    <citation type="submission" date="2018-05" db="EMBL/GenBank/DDBJ databases">
        <authorList>
            <person name="Lanie J.A."/>
            <person name="Ng W.-L."/>
            <person name="Kazmierczak K.M."/>
            <person name="Andrzejewski T.M."/>
            <person name="Davidsen T.M."/>
            <person name="Wayne K.J."/>
            <person name="Tettelin H."/>
            <person name="Glass J.I."/>
            <person name="Rusch D."/>
            <person name="Podicherti R."/>
            <person name="Tsui H.-C.T."/>
            <person name="Winkler M.E."/>
        </authorList>
    </citation>
    <scope>NUCLEOTIDE SEQUENCE</scope>
</reference>
<dbReference type="GO" id="GO:0008658">
    <property type="term" value="F:penicillin binding"/>
    <property type="evidence" value="ECO:0007669"/>
    <property type="project" value="InterPro"/>
</dbReference>
<evidence type="ECO:0000256" key="2">
    <source>
        <dbReference type="ARBA" id="ARBA00023136"/>
    </source>
</evidence>
<evidence type="ECO:0000313" key="4">
    <source>
        <dbReference type="EMBL" id="SVD79173.1"/>
    </source>
</evidence>
<dbReference type="SUPFAM" id="SSF56601">
    <property type="entry name" value="beta-lactamase/transpeptidase-like"/>
    <property type="match status" value="1"/>
</dbReference>
<dbReference type="Gene3D" id="3.90.1310.10">
    <property type="entry name" value="Penicillin-binding protein 2a (Domain 2)"/>
    <property type="match status" value="1"/>
</dbReference>
<dbReference type="Pfam" id="PF00905">
    <property type="entry name" value="Transpeptidase"/>
    <property type="match status" value="1"/>
</dbReference>
<dbReference type="GO" id="GO:0005886">
    <property type="term" value="C:plasma membrane"/>
    <property type="evidence" value="ECO:0007669"/>
    <property type="project" value="TreeGrafter"/>
</dbReference>
<feature type="non-terminal residue" evidence="4">
    <location>
        <position position="265"/>
    </location>
</feature>
<dbReference type="Gene3D" id="3.40.710.10">
    <property type="entry name" value="DD-peptidase/beta-lactamase superfamily"/>
    <property type="match status" value="1"/>
</dbReference>
<dbReference type="InterPro" id="IPR001460">
    <property type="entry name" value="PCN-bd_Tpept"/>
</dbReference>
<name>A0A382Y7E5_9ZZZZ</name>
<feature type="domain" description="Penicillin-binding protein transpeptidase" evidence="3">
    <location>
        <begin position="78"/>
        <end position="264"/>
    </location>
</feature>
<dbReference type="InterPro" id="IPR050515">
    <property type="entry name" value="Beta-lactam/transpept"/>
</dbReference>
<evidence type="ECO:0000256" key="1">
    <source>
        <dbReference type="ARBA" id="ARBA00004370"/>
    </source>
</evidence>
<accession>A0A382Y7E5</accession>
<sequence length="265" mass="28797">NDQGQEGLEYALNDYLSGKDGKKKAITDIGLNTIEDVEIIQPAKQGKDFHASIDVRIQYLAHTALNEGVNNHTAKQASAVVLDIKTGEVLAIVNNPSADMSNLKLRLPKFYKNRALTDKFEPGSTFKPLIVATALEHDIFNSIDTIDTLPYSIGSREIKDPRYYGPLSLGEILIKSSNVGASKISLLTDPELFYEILSKLGIGQATASGFPGETSGTLDSSYQRWRDGMRASLAFGYNVDVNLIQLANAYATIANGGVKNNISLE</sequence>
<gene>
    <name evidence="4" type="ORF">METZ01_LOCUS432027</name>
</gene>
<dbReference type="InterPro" id="IPR012338">
    <property type="entry name" value="Beta-lactam/transpept-like"/>
</dbReference>
<proteinExistence type="predicted"/>
<evidence type="ECO:0000259" key="3">
    <source>
        <dbReference type="Pfam" id="PF00905"/>
    </source>
</evidence>
<dbReference type="GO" id="GO:0071555">
    <property type="term" value="P:cell wall organization"/>
    <property type="evidence" value="ECO:0007669"/>
    <property type="project" value="TreeGrafter"/>
</dbReference>
<dbReference type="Gene3D" id="3.30.450.330">
    <property type="match status" value="1"/>
</dbReference>
<dbReference type="PANTHER" id="PTHR30627">
    <property type="entry name" value="PEPTIDOGLYCAN D,D-TRANSPEPTIDASE"/>
    <property type="match status" value="1"/>
</dbReference>
<organism evidence="4">
    <name type="scientific">marine metagenome</name>
    <dbReference type="NCBI Taxonomy" id="408172"/>
    <lineage>
        <taxon>unclassified sequences</taxon>
        <taxon>metagenomes</taxon>
        <taxon>ecological metagenomes</taxon>
    </lineage>
</organism>
<feature type="non-terminal residue" evidence="4">
    <location>
        <position position="1"/>
    </location>
</feature>